<feature type="compositionally biased region" description="Pro residues" evidence="1">
    <location>
        <begin position="1112"/>
        <end position="1129"/>
    </location>
</feature>
<evidence type="ECO:0000256" key="1">
    <source>
        <dbReference type="SAM" id="MobiDB-lite"/>
    </source>
</evidence>
<reference evidence="4 5" key="1">
    <citation type="journal article" date="2023" name="Commun. Biol.">
        <title>Genome analysis of Parmales, the sister group of diatoms, reveals the evolutionary specialization of diatoms from phago-mixotrophs to photoautotrophs.</title>
        <authorList>
            <person name="Ban H."/>
            <person name="Sato S."/>
            <person name="Yoshikawa S."/>
            <person name="Yamada K."/>
            <person name="Nakamura Y."/>
            <person name="Ichinomiya M."/>
            <person name="Sato N."/>
            <person name="Blanc-Mathieu R."/>
            <person name="Endo H."/>
            <person name="Kuwata A."/>
            <person name="Ogata H."/>
        </authorList>
    </citation>
    <scope>NUCLEOTIDE SEQUENCE [LARGE SCALE GENOMIC DNA]</scope>
</reference>
<dbReference type="EMBL" id="BRYB01006640">
    <property type="protein sequence ID" value="GMI53945.1"/>
    <property type="molecule type" value="Genomic_DNA"/>
</dbReference>
<dbReference type="PANTHER" id="PTHR46967">
    <property type="entry name" value="INSULIN-LIKE GROWTH FACTOR BINDING PROTEIN,N-TERMINAL"/>
    <property type="match status" value="1"/>
</dbReference>
<proteinExistence type="predicted"/>
<organism evidence="4 5">
    <name type="scientific">Tetraparma gracilis</name>
    <dbReference type="NCBI Taxonomy" id="2962635"/>
    <lineage>
        <taxon>Eukaryota</taxon>
        <taxon>Sar</taxon>
        <taxon>Stramenopiles</taxon>
        <taxon>Ochrophyta</taxon>
        <taxon>Bolidophyceae</taxon>
        <taxon>Parmales</taxon>
        <taxon>Triparmaceae</taxon>
        <taxon>Tetraparma</taxon>
    </lineage>
</organism>
<feature type="compositionally biased region" description="Basic and acidic residues" evidence="1">
    <location>
        <begin position="974"/>
        <end position="983"/>
    </location>
</feature>
<feature type="compositionally biased region" description="Pro residues" evidence="1">
    <location>
        <begin position="1048"/>
        <end position="1060"/>
    </location>
</feature>
<name>A0ABQ6NAX8_9STRA</name>
<keyword evidence="2" id="KW-1133">Transmembrane helix</keyword>
<dbReference type="InterPro" id="IPR009030">
    <property type="entry name" value="Growth_fac_rcpt_cys_sf"/>
</dbReference>
<evidence type="ECO:0000256" key="2">
    <source>
        <dbReference type="SAM" id="Phobius"/>
    </source>
</evidence>
<dbReference type="PROSITE" id="PS50020">
    <property type="entry name" value="WW_DOMAIN_2"/>
    <property type="match status" value="1"/>
</dbReference>
<dbReference type="InterPro" id="IPR001202">
    <property type="entry name" value="WW_dom"/>
</dbReference>
<dbReference type="Pfam" id="PF00397">
    <property type="entry name" value="WW"/>
    <property type="match status" value="2"/>
</dbReference>
<keyword evidence="2" id="KW-0812">Transmembrane</keyword>
<dbReference type="PANTHER" id="PTHR46967:SF2">
    <property type="entry name" value="SUSHI, VON WILLEBRAND FACTOR TYPE A, EGF AND PENTRAXIN DOMAIN-CONTAINING PROTEIN 1-LIKE"/>
    <property type="match status" value="1"/>
</dbReference>
<feature type="compositionally biased region" description="Pro residues" evidence="1">
    <location>
        <begin position="1024"/>
        <end position="1033"/>
    </location>
</feature>
<dbReference type="SMART" id="SM00456">
    <property type="entry name" value="WW"/>
    <property type="match status" value="2"/>
</dbReference>
<feature type="non-terminal residue" evidence="4">
    <location>
        <position position="1"/>
    </location>
</feature>
<evidence type="ECO:0000259" key="3">
    <source>
        <dbReference type="PROSITE" id="PS50020"/>
    </source>
</evidence>
<feature type="domain" description="WW" evidence="3">
    <location>
        <begin position="1067"/>
        <end position="1101"/>
    </location>
</feature>
<dbReference type="Proteomes" id="UP001165060">
    <property type="component" value="Unassembled WGS sequence"/>
</dbReference>
<protein>
    <recommendedName>
        <fullName evidence="3">WW domain-containing protein</fullName>
    </recommendedName>
</protein>
<dbReference type="SUPFAM" id="SSF57184">
    <property type="entry name" value="Growth factor receptor domain"/>
    <property type="match status" value="1"/>
</dbReference>
<evidence type="ECO:0000313" key="4">
    <source>
        <dbReference type="EMBL" id="GMI53945.1"/>
    </source>
</evidence>
<feature type="region of interest" description="Disordered" evidence="1">
    <location>
        <begin position="959"/>
        <end position="1165"/>
    </location>
</feature>
<dbReference type="Gene3D" id="2.10.50.10">
    <property type="entry name" value="Tumor Necrosis Factor Receptor, subunit A, domain 2"/>
    <property type="match status" value="1"/>
</dbReference>
<dbReference type="Gene3D" id="2.20.70.10">
    <property type="match status" value="2"/>
</dbReference>
<gene>
    <name evidence="4" type="ORF">TeGR_g13213</name>
</gene>
<accession>A0ABQ6NAX8</accession>
<feature type="compositionally biased region" description="Low complexity" evidence="1">
    <location>
        <begin position="902"/>
        <end position="913"/>
    </location>
</feature>
<sequence>AGEKSDEGSNACTECEAGEYSVFGSTTDTCEVCEPGKYAEGTKNVACSLCISGKYSDTAGATTCVECVPGKYRTSFGSTFCEVCQAGRYSGENGKTNCDYCNKLGGSTQGMISGRGATECTPCPAGTEAGLRQGVTFCTACPGGKSSSAGESGCDDCESGKYSDHPAAVTSSPTPAPTMVDTNAPTATPTSAPSQAYSYAYDEPTAAPTSAPTGSPTPFVSSAPTIWDPNPDVIGVETCTPCEAGKYSSGEKAFCDLCPAGRYSLPGAKAAAGSGVSDNTCRECEAGKFSFAGSAECIYCPDNPPSTEVYTSYSEEEDASCYSLATAESMRVCPASTRSGVDNVCRWWFIEDFSNSLESSNVGEVSPFGDSCGNYTLCSANPLDNDFTDSLSNKDVYQAMCLDCAEGYESAGTIPGSVGECAGGTFQRYCYRKNDLDVCPQDTECHYAYGGSDGDEVEDVDAGERSPFALYGSSDKTGDGFTDVTTTSCAEYRVCGFEGGTTDIGGQHLEIVCTECAPGFAGYNFRSTPMGDLGLCSGNTYPTACFDALNSFDTCPAKLVDDWGIPSIGERRRAREAAVDHAKFLSGSVRGRKLPVACAGSFCSCTISSFGGSCDPDDNCQSADEDCDPSICSCTNLPDNGDDDEDSGGGGGISTSDTDCNYIFSEWEDLDADDVEDGDDLWDTDWVEKDENEASPFFSTLASDPGDTCKNYILCEVDLGTFGDEYHIACAQCDDERYYYPAIDPNFNDYKGTCSRDQNLPTACYRLTPSKYENHDYRYCRDITDNRQEEHCFYWHDDEFVERTPTPLYESPFSDGCSRYDVCEAGTNAAGDMIKFDPFDGEEDHFYVTCAACTFGWTTVYGDWADIPADKRCAEASTMEAGKVIIDCLRPETPSPTPSPTRSPTASPTTSPTNAPDIGDTTKKYAKKVLDDPKLLGGVVAGAILIIGGAIFLVRKSRNKGRSDSDYDSDYSDDESRDRKSSWDPRGGSNSDGAGFEMSNPMKESKKSKKKDKRNSAGVGGGAAPPPPPPPDAEPVKDSNRAPEGMAAPPPPPAAPGPPPAEEKKKKKEKPTWVAKVDPNSQQTFYYNRKTKAVSWTPPPEMLAEAGGGAPAPAPAPAPPPPPPAPPAAPRKQFEAHVDPGSGATYYIDIATGASQWDEPPPGTF</sequence>
<comment type="caution">
    <text evidence="4">The sequence shown here is derived from an EMBL/GenBank/DDBJ whole genome shotgun (WGS) entry which is preliminary data.</text>
</comment>
<dbReference type="SMART" id="SM01411">
    <property type="entry name" value="Ephrin_rec_like"/>
    <property type="match status" value="5"/>
</dbReference>
<dbReference type="CDD" id="cd00201">
    <property type="entry name" value="WW"/>
    <property type="match status" value="2"/>
</dbReference>
<keyword evidence="5" id="KW-1185">Reference proteome</keyword>
<evidence type="ECO:0000313" key="5">
    <source>
        <dbReference type="Proteomes" id="UP001165060"/>
    </source>
</evidence>
<feature type="transmembrane region" description="Helical" evidence="2">
    <location>
        <begin position="935"/>
        <end position="954"/>
    </location>
</feature>
<keyword evidence="2" id="KW-0472">Membrane</keyword>
<feature type="region of interest" description="Disordered" evidence="1">
    <location>
        <begin position="889"/>
        <end position="920"/>
    </location>
</feature>